<evidence type="ECO:0000256" key="3">
    <source>
        <dbReference type="ARBA" id="ARBA00022664"/>
    </source>
</evidence>
<evidence type="ECO:0000259" key="7">
    <source>
        <dbReference type="PROSITE" id="PS51025"/>
    </source>
</evidence>
<dbReference type="STRING" id="294746.A5DC35"/>
<feature type="compositionally biased region" description="Basic and acidic residues" evidence="6">
    <location>
        <begin position="85"/>
        <end position="95"/>
    </location>
</feature>
<evidence type="ECO:0000256" key="2">
    <source>
        <dbReference type="ARBA" id="ARBA00014280"/>
    </source>
</evidence>
<protein>
    <recommendedName>
        <fullName evidence="2">U1 small nuclear ribonucleoprotein component SNU71</fullName>
    </recommendedName>
</protein>
<dbReference type="GO" id="GO:0006397">
    <property type="term" value="P:mRNA processing"/>
    <property type="evidence" value="ECO:0007669"/>
    <property type="project" value="UniProtKB-KW"/>
</dbReference>
<dbReference type="SUPFAM" id="SSF101233">
    <property type="entry name" value="PWI domain"/>
    <property type="match status" value="1"/>
</dbReference>
<dbReference type="OrthoDB" id="163257at2759"/>
<dbReference type="AlphaFoldDB" id="A5DC35"/>
<organism evidence="8 9">
    <name type="scientific">Meyerozyma guilliermondii (strain ATCC 6260 / CBS 566 / DSM 6381 / JCM 1539 / NBRC 10279 / NRRL Y-324)</name>
    <name type="common">Yeast</name>
    <name type="synonym">Candida guilliermondii</name>
    <dbReference type="NCBI Taxonomy" id="294746"/>
    <lineage>
        <taxon>Eukaryota</taxon>
        <taxon>Fungi</taxon>
        <taxon>Dikarya</taxon>
        <taxon>Ascomycota</taxon>
        <taxon>Saccharomycotina</taxon>
        <taxon>Pichiomycetes</taxon>
        <taxon>Debaryomycetaceae</taxon>
        <taxon>Meyerozyma</taxon>
    </lineage>
</organism>
<dbReference type="InterPro" id="IPR002483">
    <property type="entry name" value="PWI_dom"/>
</dbReference>
<keyword evidence="4" id="KW-0508">mRNA splicing</keyword>
<dbReference type="RefSeq" id="XP_001487463.2">
    <property type="nucleotide sequence ID" value="XM_001487413.1"/>
</dbReference>
<dbReference type="Proteomes" id="UP000001997">
    <property type="component" value="Unassembled WGS sequence"/>
</dbReference>
<dbReference type="HOGENOM" id="CLU_1441546_0_0_1"/>
<dbReference type="Pfam" id="PF01480">
    <property type="entry name" value="PWI"/>
    <property type="match status" value="1"/>
</dbReference>
<dbReference type="OMA" id="DRDESIY"/>
<dbReference type="eggNOG" id="KOG2146">
    <property type="taxonomic scope" value="Eukaryota"/>
</dbReference>
<evidence type="ECO:0000313" key="8">
    <source>
        <dbReference type="EMBL" id="EDK36742.2"/>
    </source>
</evidence>
<feature type="compositionally biased region" description="Basic and acidic residues" evidence="6">
    <location>
        <begin position="102"/>
        <end position="152"/>
    </location>
</feature>
<reference evidence="8 9" key="1">
    <citation type="journal article" date="2009" name="Nature">
        <title>Evolution of pathogenicity and sexual reproduction in eight Candida genomes.</title>
        <authorList>
            <person name="Butler G."/>
            <person name="Rasmussen M.D."/>
            <person name="Lin M.F."/>
            <person name="Santos M.A."/>
            <person name="Sakthikumar S."/>
            <person name="Munro C.A."/>
            <person name="Rheinbay E."/>
            <person name="Grabherr M."/>
            <person name="Forche A."/>
            <person name="Reedy J.L."/>
            <person name="Agrafioti I."/>
            <person name="Arnaud M.B."/>
            <person name="Bates S."/>
            <person name="Brown A.J."/>
            <person name="Brunke S."/>
            <person name="Costanzo M.C."/>
            <person name="Fitzpatrick D.A."/>
            <person name="de Groot P.W."/>
            <person name="Harris D."/>
            <person name="Hoyer L.L."/>
            <person name="Hube B."/>
            <person name="Klis F.M."/>
            <person name="Kodira C."/>
            <person name="Lennard N."/>
            <person name="Logue M.E."/>
            <person name="Martin R."/>
            <person name="Neiman A.M."/>
            <person name="Nikolaou E."/>
            <person name="Quail M.A."/>
            <person name="Quinn J."/>
            <person name="Santos M.C."/>
            <person name="Schmitzberger F.F."/>
            <person name="Sherlock G."/>
            <person name="Shah P."/>
            <person name="Silverstein K.A."/>
            <person name="Skrzypek M.S."/>
            <person name="Soll D."/>
            <person name="Staggs R."/>
            <person name="Stansfield I."/>
            <person name="Stumpf M.P."/>
            <person name="Sudbery P.E."/>
            <person name="Srikantha T."/>
            <person name="Zeng Q."/>
            <person name="Berman J."/>
            <person name="Berriman M."/>
            <person name="Heitman J."/>
            <person name="Gow N.A."/>
            <person name="Lorenz M.C."/>
            <person name="Birren B.W."/>
            <person name="Kellis M."/>
            <person name="Cuomo C.A."/>
        </authorList>
    </citation>
    <scope>NUCLEOTIDE SEQUENCE [LARGE SCALE GENOMIC DNA]</scope>
    <source>
        <strain evidence="9">ATCC 6260 / CBS 566 / DSM 6381 / JCM 1539 / NBRC 10279 / NRRL Y-324</strain>
    </source>
</reference>
<dbReference type="InParanoid" id="A5DC35"/>
<keyword evidence="3" id="KW-0507">mRNA processing</keyword>
<comment type="function">
    <text evidence="5">Component of the U1 snRNP particle, which recognizes and binds the 5'-splice site of pre-mRNA. Together with other non-snRNP factors, U1 snRNP forms the spliceosomal commitment complex, that targets pre-mRNA to the splicing pathway.</text>
</comment>
<evidence type="ECO:0000256" key="1">
    <source>
        <dbReference type="ARBA" id="ARBA00005544"/>
    </source>
</evidence>
<gene>
    <name evidence="8" type="ORF">PGUG_00840</name>
</gene>
<keyword evidence="4" id="KW-0747">Spliceosome</keyword>
<feature type="domain" description="PWI" evidence="7">
    <location>
        <begin position="1"/>
        <end position="97"/>
    </location>
</feature>
<sequence>MARPEIYSKKADPHRTDLRAVKKWINNELQRLLPDDDIVIDYLIELIEDDSPDIDYIDSQMTEFLGAKEGRKFCKQLWERMTGLDKEKDVFESDTKSATNPNDEKKTNYNRSIEREGSQEGNQENKEDNKHRNRERKSGNQESRERNREKSPTRSRQSFRSHRHSGSSRKNHYRTSSELKDFRRQNHW</sequence>
<comment type="similarity">
    <text evidence="1">Belongs to the SNU71 family.</text>
</comment>
<dbReference type="InterPro" id="IPR036483">
    <property type="entry name" value="PWI_dom_sf"/>
</dbReference>
<dbReference type="Gene3D" id="1.20.1390.10">
    <property type="entry name" value="PWI domain"/>
    <property type="match status" value="1"/>
</dbReference>
<proteinExistence type="inferred from homology"/>
<evidence type="ECO:0000256" key="4">
    <source>
        <dbReference type="ARBA" id="ARBA00022728"/>
    </source>
</evidence>
<evidence type="ECO:0000256" key="5">
    <source>
        <dbReference type="ARBA" id="ARBA00025004"/>
    </source>
</evidence>
<dbReference type="VEuPathDB" id="FungiDB:PGUG_00840"/>
<evidence type="ECO:0000256" key="6">
    <source>
        <dbReference type="SAM" id="MobiDB-lite"/>
    </source>
</evidence>
<keyword evidence="9" id="KW-1185">Reference proteome</keyword>
<dbReference type="GO" id="GO:0005681">
    <property type="term" value="C:spliceosomal complex"/>
    <property type="evidence" value="ECO:0007669"/>
    <property type="project" value="UniProtKB-KW"/>
</dbReference>
<name>A5DC35_PICGU</name>
<dbReference type="PROSITE" id="PS51025">
    <property type="entry name" value="PWI"/>
    <property type="match status" value="1"/>
</dbReference>
<feature type="compositionally biased region" description="Basic and acidic residues" evidence="6">
    <location>
        <begin position="175"/>
        <end position="188"/>
    </location>
</feature>
<dbReference type="EMBL" id="CH408155">
    <property type="protein sequence ID" value="EDK36742.2"/>
    <property type="molecule type" value="Genomic_DNA"/>
</dbReference>
<dbReference type="GeneID" id="5128608"/>
<evidence type="ECO:0000313" key="9">
    <source>
        <dbReference type="Proteomes" id="UP000001997"/>
    </source>
</evidence>
<feature type="region of interest" description="Disordered" evidence="6">
    <location>
        <begin position="85"/>
        <end position="188"/>
    </location>
</feature>
<dbReference type="KEGG" id="pgu:PGUG_00840"/>
<feature type="compositionally biased region" description="Basic residues" evidence="6">
    <location>
        <begin position="157"/>
        <end position="173"/>
    </location>
</feature>
<accession>A5DC35</accession>